<comment type="caution">
    <text evidence="2">The sequence shown here is derived from an EMBL/GenBank/DDBJ whole genome shotgun (WGS) entry which is preliminary data.</text>
</comment>
<evidence type="ECO:0000313" key="3">
    <source>
        <dbReference type="Proteomes" id="UP000236291"/>
    </source>
</evidence>
<name>A0A2K3LW67_TRIPR</name>
<reference evidence="2 3" key="1">
    <citation type="journal article" date="2014" name="Am. J. Bot.">
        <title>Genome assembly and annotation for red clover (Trifolium pratense; Fabaceae).</title>
        <authorList>
            <person name="Istvanek J."/>
            <person name="Jaros M."/>
            <person name="Krenek A."/>
            <person name="Repkova J."/>
        </authorList>
    </citation>
    <scope>NUCLEOTIDE SEQUENCE [LARGE SCALE GENOMIC DNA]</scope>
    <source>
        <strain evidence="3">cv. Tatra</strain>
        <tissue evidence="2">Young leaves</tissue>
    </source>
</reference>
<dbReference type="AlphaFoldDB" id="A0A2K3LW67"/>
<dbReference type="Proteomes" id="UP000236291">
    <property type="component" value="Unassembled WGS sequence"/>
</dbReference>
<organism evidence="2 3">
    <name type="scientific">Trifolium pratense</name>
    <name type="common">Red clover</name>
    <dbReference type="NCBI Taxonomy" id="57577"/>
    <lineage>
        <taxon>Eukaryota</taxon>
        <taxon>Viridiplantae</taxon>
        <taxon>Streptophyta</taxon>
        <taxon>Embryophyta</taxon>
        <taxon>Tracheophyta</taxon>
        <taxon>Spermatophyta</taxon>
        <taxon>Magnoliopsida</taxon>
        <taxon>eudicotyledons</taxon>
        <taxon>Gunneridae</taxon>
        <taxon>Pentapetalae</taxon>
        <taxon>rosids</taxon>
        <taxon>fabids</taxon>
        <taxon>Fabales</taxon>
        <taxon>Fabaceae</taxon>
        <taxon>Papilionoideae</taxon>
        <taxon>50 kb inversion clade</taxon>
        <taxon>NPAAA clade</taxon>
        <taxon>Hologalegina</taxon>
        <taxon>IRL clade</taxon>
        <taxon>Trifolieae</taxon>
        <taxon>Trifolium</taxon>
    </lineage>
</organism>
<proteinExistence type="predicted"/>
<accession>A0A2K3LW67</accession>
<protein>
    <submittedName>
        <fullName evidence="2">Uncharacterized protein</fullName>
    </submittedName>
</protein>
<dbReference type="EMBL" id="ASHM01042675">
    <property type="protein sequence ID" value="PNX82763.1"/>
    <property type="molecule type" value="Genomic_DNA"/>
</dbReference>
<feature type="region of interest" description="Disordered" evidence="1">
    <location>
        <begin position="1"/>
        <end position="26"/>
    </location>
</feature>
<reference evidence="2 3" key="2">
    <citation type="journal article" date="2017" name="Front. Plant Sci.">
        <title>Gene Classification and Mining of Molecular Markers Useful in Red Clover (Trifolium pratense) Breeding.</title>
        <authorList>
            <person name="Istvanek J."/>
            <person name="Dluhosova J."/>
            <person name="Dluhos P."/>
            <person name="Patkova L."/>
            <person name="Nedelnik J."/>
            <person name="Repkova J."/>
        </authorList>
    </citation>
    <scope>NUCLEOTIDE SEQUENCE [LARGE SCALE GENOMIC DNA]</scope>
    <source>
        <strain evidence="3">cv. Tatra</strain>
        <tissue evidence="2">Young leaves</tissue>
    </source>
</reference>
<evidence type="ECO:0000256" key="1">
    <source>
        <dbReference type="SAM" id="MobiDB-lite"/>
    </source>
</evidence>
<sequence>MPKNHCQGVPISAKEEKGGTPMRITPRSWRPMILQSFLLALLRRVKKMDPGLPWSPR</sequence>
<evidence type="ECO:0000313" key="2">
    <source>
        <dbReference type="EMBL" id="PNX82763.1"/>
    </source>
</evidence>
<gene>
    <name evidence="2" type="ORF">L195_g038798</name>
</gene>